<dbReference type="OrthoDB" id="8747610at2759"/>
<keyword evidence="8" id="KW-0807">Transducer</keyword>
<comment type="subcellular location">
    <subcellularLocation>
        <location evidence="1">Membrane</location>
        <topology evidence="1">Multi-pass membrane protein</topology>
    </subcellularLocation>
</comment>
<keyword evidence="2 9" id="KW-0812">Transmembrane</keyword>
<keyword evidence="12" id="KW-1185">Reference proteome</keyword>
<feature type="transmembrane region" description="Helical" evidence="9">
    <location>
        <begin position="241"/>
        <end position="262"/>
    </location>
</feature>
<evidence type="ECO:0000259" key="10">
    <source>
        <dbReference type="PROSITE" id="PS50262"/>
    </source>
</evidence>
<sequence>MMNVSSFVPAGEPWQNGVRLVLVISLNVVNYTLGLSLQSSIIRLVSNRRRRLEPCDVLILNQAAAEIFFMLLGPFHILLSVRNERWFYQPMGLILGTGMAVRSGLQCCTCLERYVAVVHPITFRKFRPLRYRVGLCMMVWVAGTLTGVICMMKFPDIPYQAFGVIYSIIMSINVFSCVSILKRLRLPGPGEGNAARLVEDSVKKRAFQVVLVNMLLFLVQNTPLAVLFAMVHTLPSPVFKLSTYFCLIVNLGGGWVQALFIIQKFQNQN</sequence>
<dbReference type="InterPro" id="IPR000276">
    <property type="entry name" value="GPCR_Rhodpsn"/>
</dbReference>
<feature type="transmembrane region" description="Helical" evidence="9">
    <location>
        <begin position="133"/>
        <end position="154"/>
    </location>
</feature>
<feature type="transmembrane region" description="Helical" evidence="9">
    <location>
        <begin position="20"/>
        <end position="45"/>
    </location>
</feature>
<evidence type="ECO:0000256" key="6">
    <source>
        <dbReference type="ARBA" id="ARBA00023170"/>
    </source>
</evidence>
<evidence type="ECO:0000313" key="11">
    <source>
        <dbReference type="EMBL" id="TUC02889.1"/>
    </source>
</evidence>
<keyword evidence="7" id="KW-0325">Glycoprotein</keyword>
<accession>A0A556VW39</accession>
<reference evidence="11 12" key="1">
    <citation type="journal article" date="2019" name="Genome Biol. Evol.">
        <title>Whole-Genome Sequencing of the Giant Devil Catfish, Bagarius yarrelli.</title>
        <authorList>
            <person name="Jiang W."/>
            <person name="Lv Y."/>
            <person name="Cheng L."/>
            <person name="Yang K."/>
            <person name="Chao B."/>
            <person name="Wang X."/>
            <person name="Li Y."/>
            <person name="Pan X."/>
            <person name="You X."/>
            <person name="Zhang Y."/>
            <person name="Yang J."/>
            <person name="Li J."/>
            <person name="Zhang X."/>
            <person name="Liu S."/>
            <person name="Sun C."/>
            <person name="Yang J."/>
            <person name="Shi Q."/>
        </authorList>
    </citation>
    <scope>NUCLEOTIDE SEQUENCE [LARGE SCALE GENOMIC DNA]</scope>
    <source>
        <strain evidence="11">JWS20170419001</strain>
        <tissue evidence="11">Muscle</tissue>
    </source>
</reference>
<evidence type="ECO:0000256" key="9">
    <source>
        <dbReference type="SAM" id="Phobius"/>
    </source>
</evidence>
<gene>
    <name evidence="11" type="ORF">Baya_16605</name>
</gene>
<feature type="transmembrane region" description="Helical" evidence="9">
    <location>
        <begin position="57"/>
        <end position="81"/>
    </location>
</feature>
<dbReference type="GO" id="GO:0035025">
    <property type="term" value="P:positive regulation of Rho protein signal transduction"/>
    <property type="evidence" value="ECO:0007669"/>
    <property type="project" value="TreeGrafter"/>
</dbReference>
<keyword evidence="4" id="KW-0297">G-protein coupled receptor</keyword>
<proteinExistence type="predicted"/>
<feature type="domain" description="G-protein coupled receptors family 1 profile" evidence="10">
    <location>
        <begin position="37"/>
        <end position="231"/>
    </location>
</feature>
<dbReference type="Gene3D" id="1.20.1070.10">
    <property type="entry name" value="Rhodopsin 7-helix transmembrane proteins"/>
    <property type="match status" value="1"/>
</dbReference>
<dbReference type="GO" id="GO:0005886">
    <property type="term" value="C:plasma membrane"/>
    <property type="evidence" value="ECO:0007669"/>
    <property type="project" value="TreeGrafter"/>
</dbReference>
<keyword evidence="3 9" id="KW-1133">Transmembrane helix</keyword>
<keyword evidence="5 9" id="KW-0472">Membrane</keyword>
<evidence type="ECO:0000256" key="3">
    <source>
        <dbReference type="ARBA" id="ARBA00022989"/>
    </source>
</evidence>
<evidence type="ECO:0000256" key="7">
    <source>
        <dbReference type="ARBA" id="ARBA00023180"/>
    </source>
</evidence>
<dbReference type="PROSITE" id="PS50262">
    <property type="entry name" value="G_PROTEIN_RECEP_F1_2"/>
    <property type="match status" value="1"/>
</dbReference>
<dbReference type="PANTHER" id="PTHR24232:SF85">
    <property type="entry name" value="G-PROTEIN COUPLED RECEPTOR 4"/>
    <property type="match status" value="1"/>
</dbReference>
<protein>
    <submittedName>
        <fullName evidence="11">Ovarian cancer G-protein coupled receptor 1</fullName>
    </submittedName>
</protein>
<keyword evidence="6 11" id="KW-0675">Receptor</keyword>
<dbReference type="SUPFAM" id="SSF81321">
    <property type="entry name" value="Family A G protein-coupled receptor-like"/>
    <property type="match status" value="1"/>
</dbReference>
<dbReference type="GO" id="GO:0004930">
    <property type="term" value="F:G protein-coupled receptor activity"/>
    <property type="evidence" value="ECO:0007669"/>
    <property type="project" value="UniProtKB-KW"/>
</dbReference>
<feature type="transmembrane region" description="Helical" evidence="9">
    <location>
        <begin position="206"/>
        <end position="229"/>
    </location>
</feature>
<dbReference type="InterPro" id="IPR017452">
    <property type="entry name" value="GPCR_Rhodpsn_7TM"/>
</dbReference>
<organism evidence="11 12">
    <name type="scientific">Bagarius yarrelli</name>
    <name type="common">Goonch</name>
    <name type="synonym">Bagrus yarrelli</name>
    <dbReference type="NCBI Taxonomy" id="175774"/>
    <lineage>
        <taxon>Eukaryota</taxon>
        <taxon>Metazoa</taxon>
        <taxon>Chordata</taxon>
        <taxon>Craniata</taxon>
        <taxon>Vertebrata</taxon>
        <taxon>Euteleostomi</taxon>
        <taxon>Actinopterygii</taxon>
        <taxon>Neopterygii</taxon>
        <taxon>Teleostei</taxon>
        <taxon>Ostariophysi</taxon>
        <taxon>Siluriformes</taxon>
        <taxon>Sisoridae</taxon>
        <taxon>Sisorinae</taxon>
        <taxon>Bagarius</taxon>
    </lineage>
</organism>
<dbReference type="GO" id="GO:0007200">
    <property type="term" value="P:phospholipase C-activating G protein-coupled receptor signaling pathway"/>
    <property type="evidence" value="ECO:0007669"/>
    <property type="project" value="TreeGrafter"/>
</dbReference>
<evidence type="ECO:0000256" key="4">
    <source>
        <dbReference type="ARBA" id="ARBA00023040"/>
    </source>
</evidence>
<dbReference type="Proteomes" id="UP000319801">
    <property type="component" value="Unassembled WGS sequence"/>
</dbReference>
<name>A0A556VW39_BAGYA</name>
<evidence type="ECO:0000256" key="8">
    <source>
        <dbReference type="ARBA" id="ARBA00023224"/>
    </source>
</evidence>
<dbReference type="PANTHER" id="PTHR24232">
    <property type="entry name" value="G-PROTEIN COUPLED RECEPTOR"/>
    <property type="match status" value="1"/>
</dbReference>
<evidence type="ECO:0000256" key="5">
    <source>
        <dbReference type="ARBA" id="ARBA00023136"/>
    </source>
</evidence>
<feature type="transmembrane region" description="Helical" evidence="9">
    <location>
        <begin position="160"/>
        <end position="181"/>
    </location>
</feature>
<dbReference type="Pfam" id="PF00001">
    <property type="entry name" value="7tm_1"/>
    <property type="match status" value="1"/>
</dbReference>
<comment type="caution">
    <text evidence="11">The sequence shown here is derived from an EMBL/GenBank/DDBJ whole genome shotgun (WGS) entry which is preliminary data.</text>
</comment>
<evidence type="ECO:0000313" key="12">
    <source>
        <dbReference type="Proteomes" id="UP000319801"/>
    </source>
</evidence>
<dbReference type="AlphaFoldDB" id="A0A556VW39"/>
<evidence type="ECO:0000256" key="1">
    <source>
        <dbReference type="ARBA" id="ARBA00004141"/>
    </source>
</evidence>
<evidence type="ECO:0000256" key="2">
    <source>
        <dbReference type="ARBA" id="ARBA00022692"/>
    </source>
</evidence>
<dbReference type="EMBL" id="VCAZ01000336">
    <property type="protein sequence ID" value="TUC02889.1"/>
    <property type="molecule type" value="Genomic_DNA"/>
</dbReference>